<name>B2VD25_ERWT9</name>
<keyword evidence="3" id="KW-1185">Reference proteome</keyword>
<dbReference type="STRING" id="465817.ETA_08350"/>
<evidence type="ECO:0000256" key="1">
    <source>
        <dbReference type="SAM" id="Phobius"/>
    </source>
</evidence>
<gene>
    <name evidence="2" type="ordered locus">ETA_08350</name>
</gene>
<dbReference type="EMBL" id="CU468135">
    <property type="protein sequence ID" value="CAO95881.1"/>
    <property type="molecule type" value="Genomic_DNA"/>
</dbReference>
<sequence length="44" mass="4854">MNVLGSMESIRLMFLSCLCGSEQLVMLWAASTMFLSCLCGSELF</sequence>
<keyword evidence="1" id="KW-1133">Transmembrane helix</keyword>
<proteinExistence type="predicted"/>
<dbReference type="KEGG" id="eta:ETA_08350"/>
<dbReference type="AlphaFoldDB" id="B2VD25"/>
<organism evidence="2 3">
    <name type="scientific">Erwinia tasmaniensis (strain DSM 17950 / CFBP 7177 / CIP 109463 / NCPPB 4357 / Et1/99)</name>
    <dbReference type="NCBI Taxonomy" id="465817"/>
    <lineage>
        <taxon>Bacteria</taxon>
        <taxon>Pseudomonadati</taxon>
        <taxon>Pseudomonadota</taxon>
        <taxon>Gammaproteobacteria</taxon>
        <taxon>Enterobacterales</taxon>
        <taxon>Erwiniaceae</taxon>
        <taxon>Erwinia</taxon>
    </lineage>
</organism>
<dbReference type="Proteomes" id="UP000001726">
    <property type="component" value="Chromosome"/>
</dbReference>
<evidence type="ECO:0000313" key="3">
    <source>
        <dbReference type="Proteomes" id="UP000001726"/>
    </source>
</evidence>
<keyword evidence="1" id="KW-0812">Transmembrane</keyword>
<feature type="transmembrane region" description="Helical" evidence="1">
    <location>
        <begin position="12"/>
        <end position="35"/>
    </location>
</feature>
<protein>
    <submittedName>
        <fullName evidence="2">Uncharacterized protein</fullName>
    </submittedName>
</protein>
<dbReference type="HOGENOM" id="CLU_3216027_0_0_6"/>
<dbReference type="AntiFam" id="ANF00270">
    <property type="entry name" value="Translation of CRISPR region"/>
</dbReference>
<reference evidence="2 3" key="1">
    <citation type="journal article" date="2008" name="Environ. Microbiol.">
        <title>The genome of Erwinia tasmaniensis strain Et1/99, a non-pathogenic bacterium in the genus Erwinia.</title>
        <authorList>
            <person name="Kube M."/>
            <person name="Migdoll A.M."/>
            <person name="Mueller I."/>
            <person name="Kuhl H."/>
            <person name="Beck A."/>
            <person name="Reinhardt R."/>
            <person name="Geider K."/>
        </authorList>
    </citation>
    <scope>NUCLEOTIDE SEQUENCE [LARGE SCALE GENOMIC DNA]</scope>
    <source>
        <strain evidence="3">DSM 17950 / CFBP 7177 / CIP 109463 / NCPPB 4357 / Et1/99</strain>
    </source>
</reference>
<keyword evidence="1" id="KW-0472">Membrane</keyword>
<evidence type="ECO:0000313" key="2">
    <source>
        <dbReference type="EMBL" id="CAO95881.1"/>
    </source>
</evidence>
<accession>B2VD25</accession>